<dbReference type="SMART" id="SM00487">
    <property type="entry name" value="DEXDc"/>
    <property type="match status" value="1"/>
</dbReference>
<feature type="domain" description="Helicase C-terminal" evidence="3">
    <location>
        <begin position="443"/>
        <end position="626"/>
    </location>
</feature>
<dbReference type="InterPro" id="IPR058403">
    <property type="entry name" value="DUF8090"/>
</dbReference>
<protein>
    <submittedName>
        <fullName evidence="4">ATP-dependent RNA helicase SrmB</fullName>
        <ecNumber evidence="4">3.6.4.13</ecNumber>
    </submittedName>
</protein>
<keyword evidence="4" id="KW-0547">Nucleotide-binding</keyword>
<dbReference type="Pfam" id="PF11907">
    <property type="entry name" value="DUF3427"/>
    <property type="match status" value="1"/>
</dbReference>
<dbReference type="SUPFAM" id="SSF56024">
    <property type="entry name" value="Phospholipase D/nuclease"/>
    <property type="match status" value="1"/>
</dbReference>
<dbReference type="InterPro" id="IPR006935">
    <property type="entry name" value="Helicase/UvrB_N"/>
</dbReference>
<keyword evidence="4" id="KW-0347">Helicase</keyword>
<dbReference type="GO" id="GO:0003724">
    <property type="term" value="F:RNA helicase activity"/>
    <property type="evidence" value="ECO:0007669"/>
    <property type="project" value="UniProtKB-EC"/>
</dbReference>
<feature type="domain" description="PLD phosphodiesterase" evidence="1">
    <location>
        <begin position="121"/>
        <end position="146"/>
    </location>
</feature>
<evidence type="ECO:0000259" key="2">
    <source>
        <dbReference type="PROSITE" id="PS51192"/>
    </source>
</evidence>
<organism evidence="4">
    <name type="scientific">Staphylococcus simulans</name>
    <dbReference type="NCBI Taxonomy" id="1286"/>
    <lineage>
        <taxon>Bacteria</taxon>
        <taxon>Bacillati</taxon>
        <taxon>Bacillota</taxon>
        <taxon>Bacilli</taxon>
        <taxon>Bacillales</taxon>
        <taxon>Staphylococcaceae</taxon>
        <taxon>Staphylococcus</taxon>
    </lineage>
</organism>
<dbReference type="PANTHER" id="PTHR47396:SF1">
    <property type="entry name" value="ATP-DEPENDENT HELICASE IRC3-RELATED"/>
    <property type="match status" value="1"/>
</dbReference>
<dbReference type="GO" id="GO:0006793">
    <property type="term" value="P:phosphorus metabolic process"/>
    <property type="evidence" value="ECO:0007669"/>
    <property type="project" value="UniProtKB-ARBA"/>
</dbReference>
<dbReference type="InterPro" id="IPR014001">
    <property type="entry name" value="Helicase_ATP-bd"/>
</dbReference>
<dbReference type="AlphaFoldDB" id="A0A6N3DER0"/>
<dbReference type="PROSITE" id="PS51194">
    <property type="entry name" value="HELICASE_CTER"/>
    <property type="match status" value="1"/>
</dbReference>
<dbReference type="PROSITE" id="PS51192">
    <property type="entry name" value="HELICASE_ATP_BIND_1"/>
    <property type="match status" value="1"/>
</dbReference>
<dbReference type="Pfam" id="PF13091">
    <property type="entry name" value="PLDc_2"/>
    <property type="match status" value="1"/>
</dbReference>
<dbReference type="PROSITE" id="PS50035">
    <property type="entry name" value="PLD"/>
    <property type="match status" value="1"/>
</dbReference>
<dbReference type="GO" id="GO:0003677">
    <property type="term" value="F:DNA binding"/>
    <property type="evidence" value="ECO:0007669"/>
    <property type="project" value="InterPro"/>
</dbReference>
<dbReference type="PANTHER" id="PTHR47396">
    <property type="entry name" value="TYPE I RESTRICTION ENZYME ECOKI R PROTEIN"/>
    <property type="match status" value="1"/>
</dbReference>
<evidence type="ECO:0000313" key="4">
    <source>
        <dbReference type="EMBL" id="VYU26284.1"/>
    </source>
</evidence>
<reference evidence="4" key="1">
    <citation type="submission" date="2019-11" db="EMBL/GenBank/DDBJ databases">
        <authorList>
            <person name="Feng L."/>
        </authorList>
    </citation>
    <scope>NUCLEOTIDE SEQUENCE</scope>
    <source>
        <strain evidence="4">SsimulansLFYP27</strain>
    </source>
</reference>
<dbReference type="InterPro" id="IPR021835">
    <property type="entry name" value="DUF3427"/>
</dbReference>
<dbReference type="GO" id="GO:0005524">
    <property type="term" value="F:ATP binding"/>
    <property type="evidence" value="ECO:0007669"/>
    <property type="project" value="InterPro"/>
</dbReference>
<dbReference type="CDD" id="cd18032">
    <property type="entry name" value="DEXHc_RE_I_III_res"/>
    <property type="match status" value="1"/>
</dbReference>
<dbReference type="CDD" id="cd09204">
    <property type="entry name" value="PLDc_N_DEXD_b2"/>
    <property type="match status" value="1"/>
</dbReference>
<keyword evidence="4" id="KW-0067">ATP-binding</keyword>
<dbReference type="Gene3D" id="3.30.870.10">
    <property type="entry name" value="Endonuclease Chain A"/>
    <property type="match status" value="1"/>
</dbReference>
<dbReference type="InterPro" id="IPR050742">
    <property type="entry name" value="Helicase_Restrict-Modif_Enz"/>
</dbReference>
<dbReference type="Pfam" id="PF26350">
    <property type="entry name" value="DUF8090"/>
    <property type="match status" value="1"/>
</dbReference>
<dbReference type="InterPro" id="IPR001736">
    <property type="entry name" value="PLipase_D/transphosphatidylase"/>
</dbReference>
<sequence>MPMEHLIEDLTQSLHKGFIDRSIVHQGHHVPKLLLNNQEENVLATLIDELEKCQSFMISVAFITPSGLQSLKSHLYDMAQRGVKGKILTSNYLGFNSPKVYEELMKLDNVEVRVTDVSGFHAKGYIFDHDAYSTLVVGSSNLTSNALKVNYEHNILLSSHQNGDLVHKVKDQFNGLWEESTSLTKAWIEAYREVYQPQMTQRLFEESQKQTLLENKIHEAVKIEPNLMQVEALKGLAEMRAQGENKALIISATGTGKTIMSALDVRAFKPKRFLFVVHSETILNDALAAYRKVLADENEADFAKLTGAEKNLDAKYLFATVQTMSKSDIYQQFDPATFDYIVFDEAHRSAAQSYQNIFHYFQPKFMLGMTATPERSDDLSVFAQFNHNVAYEIRLQKALESDILCPFHYFGVSDYIQEGQVVDDNTQDLKFLASDDRVKYILEKTDYYGYSGDELKGLIFVSRKKEAQALAQKLNAKGIPTQALTGSDSQKQRNEVIQQLKDGRLNYIITVDLFNEGIDIPEINQVVMLRSTQSSIIFVQQLGRGLRKSANKDFVTVIDFIGNYKNNYMIPIALSGDHSHNKDSYRKFISDYAPLKGVSTINFEEVAQKRIFDSIQSATLNKKAMILQAFNEVKARIGRTPSLMDFIHQHSIDPEVILSKYGNYEQFLVEKTDITTRISENASKNLTFISQELAKGLKNTDYLALELLMSQDESFEHLVEKLQHRDSEIEEADVRTSLKVLDETFFSKNIDKRYGTPMVEWDKETNLIGLTAPFKMNLKNEAFRHHVHDLIEVAQYKHKYVYQNQNDFILYERYSRKDFVKVMNWGKDESAVINGYKQKHHTLPIFITYHKSEDISDNTAYEDQFINQNELKWFTRSPRKLSSDEVQKVMRHQELNTPMYLFVKKEDGEGTDFYYLGKARFMPGTAAQTKMPDGKDVVTMHLALDTPVRDDIYRYLVEK</sequence>
<keyword evidence="4" id="KW-0378">Hydrolase</keyword>
<dbReference type="EMBL" id="CACRUO010000037">
    <property type="protein sequence ID" value="VYU26284.1"/>
    <property type="molecule type" value="Genomic_DNA"/>
</dbReference>
<dbReference type="Pfam" id="PF04851">
    <property type="entry name" value="ResIII"/>
    <property type="match status" value="1"/>
</dbReference>
<name>A0A6N3DER0_STASI</name>
<dbReference type="GO" id="GO:0016787">
    <property type="term" value="F:hydrolase activity"/>
    <property type="evidence" value="ECO:0007669"/>
    <property type="project" value="UniProtKB-KW"/>
</dbReference>
<dbReference type="InterPro" id="IPR001650">
    <property type="entry name" value="Helicase_C-like"/>
</dbReference>
<dbReference type="Gene3D" id="3.40.50.300">
    <property type="entry name" value="P-loop containing nucleotide triphosphate hydrolases"/>
    <property type="match status" value="2"/>
</dbReference>
<dbReference type="SUPFAM" id="SSF52540">
    <property type="entry name" value="P-loop containing nucleoside triphosphate hydrolases"/>
    <property type="match status" value="1"/>
</dbReference>
<dbReference type="InterPro" id="IPR027417">
    <property type="entry name" value="P-loop_NTPase"/>
</dbReference>
<evidence type="ECO:0000259" key="3">
    <source>
        <dbReference type="PROSITE" id="PS51194"/>
    </source>
</evidence>
<evidence type="ECO:0000259" key="1">
    <source>
        <dbReference type="PROSITE" id="PS50035"/>
    </source>
</evidence>
<feature type="domain" description="Helicase ATP-binding" evidence="2">
    <location>
        <begin position="238"/>
        <end position="391"/>
    </location>
</feature>
<dbReference type="SMART" id="SM00490">
    <property type="entry name" value="HELICc"/>
    <property type="match status" value="1"/>
</dbReference>
<accession>A0A6N3DER0</accession>
<dbReference type="GO" id="GO:0005829">
    <property type="term" value="C:cytosol"/>
    <property type="evidence" value="ECO:0007669"/>
    <property type="project" value="TreeGrafter"/>
</dbReference>
<dbReference type="CDD" id="cd18799">
    <property type="entry name" value="SF2_C_EcoAI-like"/>
    <property type="match status" value="1"/>
</dbReference>
<dbReference type="Pfam" id="PF00271">
    <property type="entry name" value="Helicase_C"/>
    <property type="match status" value="1"/>
</dbReference>
<dbReference type="EC" id="3.6.4.13" evidence="4"/>
<gene>
    <name evidence="4" type="primary">srmB</name>
    <name evidence="4" type="ORF">SSLFYP27_01812</name>
</gene>
<dbReference type="InterPro" id="IPR025202">
    <property type="entry name" value="PLD-like_dom"/>
</dbReference>
<proteinExistence type="predicted"/>